<evidence type="ECO:0000259" key="8">
    <source>
        <dbReference type="PROSITE" id="PS50035"/>
    </source>
</evidence>
<sequence length="1975" mass="222891">MGNKHSHHSDPSISNSNIKSHQPIDLSLSNNSQQQLPPNHHLYHEVVHNEEADVYLPKHLLDSLKQQAKNGTLTARTSNNNGTSTTGNVNTTPNSTTTPNTANTPRSTGAGKVGHRREPSYLSTGNGGGHETVPPMEIVLTMTNNNEKSLSATTPRTNSKNTPRNKTLGFSSSSSSKEELKLPTSANPGQSRSGSGGNVMQAVNRTKFRMERDLQNKSCFTLDEFKLFKGIFLSFCNLCFQQSHSHQTMQTPRGNTQEQWKNGQKRDSVSSTMSNSSSMASINGATPGKTILRQALLASSVSYYDIHQLYLAQGECHQLLFQHGKVVNKTRTKSNSLHSHYQATPSTSNVQATSQQTGVPFLQSSLDKKTSPPLLSTSPNNASYASPPQTTFIPATVPPLSLTNNSASMTLSNIEDMDLELVEKFVFDAVYRAVTDGHLANEHNHYHHHHQFILSADSFVLTFQRFILSLAAASISIRDGQVYAQKMSRLSMSTVFSDNDSDIEEHEQLKREALLRERSSLVFTMLDLDGDECLSREDLLTFLIAMDRLNLLTLKRTKGMLASARKMLFSPRSTNNISDLDTYSDGGMSPVNSEKTKGKKSVEEDDNNEALSSSLLTSAVALSSEHVEIIKLDGLTTTEKFKLFETLVDQFFDFSYNQRKNSSLLNLKSASSLTLTRGEFFDNSQIFDDVFLNGLGVFETFFIPIMKPVHEFLSKSKDAYEISGKLKNMFSQQTYFCEIKGSMMFLYDVDPSTMTGENSDIHSKCIETIDLRTCVKVINEKQAELITPPTTPSYAVHTNGGNNERKKRSIMNSRHSGDGDEMFQDSLNPQSPASPSTSMPTSVTTAASTQQSSSPNLNGGKPTFSFSTTPYFSFLTLQSASQPNVGSPSNTAFVSVSSNFVAKKFMFMADENEQKVAWLFTLFMQITQATELNNRFHSFAPERDNVKIKWYVDGKDAFRDIAIAMDRAKEEIFISDWLLSPLMYLIRGDAPRVAESRLDILIKNKAAQGVKIYIILWKETSVAGLNLDTRQTKKYLRSLFPRNIYVCSHPKRYPINFTHHQKIVVVDQSVAFIGGLDLAYGRWDDHHHSLTDDNHTALKFPGGDYMNPNLVPSTRFEDKLAHFKDTFDREFIPREPWHDVHSMVSGLLARDVALNFIERWNQHTKATPSTALQLKTVKKNPLFEYYKLQNASLARKEKIKKRRFAGMPTNLYNNISNIQNTPRRLKQFFTQQYNTPPSIQTEDTATLMNKAPGSSGNANTSSPLMIRDENVTNQDGVQVSSSNAPHLDKNVVGSPRTSQFESRMEGVRARTKSWFEKHNPNQLIRRGAERERHKDVEREKEKEEKIMKEFMKEKKREEKKREEKKSSKEESKYVEEISCPDDEGFVCNAQVVRSISRWSGGNDTEQSIYLSYLHLIEEAQHYIYIENQFFIGGTAGSPVKNAIPLFIGRKVVEKMRRGEVFRVYIVVPSHPEGDVAIASVQQLMKFQYKTINRSSTSLFNYIKQEYPQATEELIEQYIVFFCLRNYGFMNNNDLMKYYQAATSVDDDDDSGDDKIFDDKWRKPNYDISSDEYTSDEDKKKKKKKRKKTESSFVDKIPTGKRAVTEHVYVHSKVMIVDDRHTIIGSANINDRSMLGNRDSEIAVVISDKSFTTSKMNGRPYRAGKFAHSLRLRLWKEHLGLFPKKKEQKLLEKHIQEISSMESEEDLRASMDTTPDQINHLVPPPPTTTAGRLMGTNMAKIFHFDRSQNLSGTKTKLELELEEHERKRSQIEDPIHNETHNILMTLAKKNTEIYDTVFTDIITDRYKTIEEYVAARSKTAIFDTVLDKTPTSNEIAKDDKVMVVSKSQFLDDVASPLSAGQPQQQSFEDDHEHHMILSPSRAVLKLSKKIHDICNSAVNTTDVVSQVNNSEAATPNEAQTVTDPAASALAKTEVEKRKLLKKVNGYLCLFPLKFAEEDQFKKTMTLAVAVDDVVFL</sequence>
<feature type="compositionally biased region" description="Polar residues" evidence="7">
    <location>
        <begin position="148"/>
        <end position="170"/>
    </location>
</feature>
<feature type="region of interest" description="Disordered" evidence="7">
    <location>
        <begin position="1567"/>
        <end position="1592"/>
    </location>
</feature>
<keyword evidence="5" id="KW-0442">Lipid degradation</keyword>
<evidence type="ECO:0000256" key="6">
    <source>
        <dbReference type="ARBA" id="ARBA00023098"/>
    </source>
</evidence>
<dbReference type="STRING" id="5762.D2V644"/>
<feature type="compositionally biased region" description="Polar residues" evidence="7">
    <location>
        <begin position="27"/>
        <end position="37"/>
    </location>
</feature>
<dbReference type="Proteomes" id="UP000006671">
    <property type="component" value="Unassembled WGS sequence"/>
</dbReference>
<dbReference type="CDD" id="cd09138">
    <property type="entry name" value="PLDc_vPLD1_2_yPLD_like_1"/>
    <property type="match status" value="1"/>
</dbReference>
<feature type="compositionally biased region" description="Polar residues" evidence="7">
    <location>
        <begin position="11"/>
        <end position="20"/>
    </location>
</feature>
<evidence type="ECO:0000256" key="4">
    <source>
        <dbReference type="ARBA" id="ARBA00022801"/>
    </source>
</evidence>
<dbReference type="InterPro" id="IPR025202">
    <property type="entry name" value="PLD-like_dom"/>
</dbReference>
<feature type="domain" description="PLD phosphodiesterase" evidence="8">
    <location>
        <begin position="1605"/>
        <end position="1632"/>
    </location>
</feature>
<feature type="compositionally biased region" description="Low complexity" evidence="7">
    <location>
        <begin position="831"/>
        <end position="854"/>
    </location>
</feature>
<gene>
    <name evidence="9" type="ORF">NAEGRDRAFT_78738</name>
</gene>
<evidence type="ECO:0000256" key="7">
    <source>
        <dbReference type="SAM" id="MobiDB-lite"/>
    </source>
</evidence>
<evidence type="ECO:0000256" key="1">
    <source>
        <dbReference type="ARBA" id="ARBA00000798"/>
    </source>
</evidence>
<dbReference type="KEGG" id="ngr:NAEGRDRAFT_78738"/>
<dbReference type="GeneID" id="8849397"/>
<feature type="compositionally biased region" description="Polar residues" evidence="7">
    <location>
        <begin position="184"/>
        <end position="193"/>
    </location>
</feature>
<evidence type="ECO:0000256" key="3">
    <source>
        <dbReference type="ARBA" id="ARBA00022737"/>
    </source>
</evidence>
<organism evidence="10">
    <name type="scientific">Naegleria gruberi</name>
    <name type="common">Amoeba</name>
    <dbReference type="NCBI Taxonomy" id="5762"/>
    <lineage>
        <taxon>Eukaryota</taxon>
        <taxon>Discoba</taxon>
        <taxon>Heterolobosea</taxon>
        <taxon>Tetramitia</taxon>
        <taxon>Eutetramitia</taxon>
        <taxon>Vahlkampfiidae</taxon>
        <taxon>Naegleria</taxon>
    </lineage>
</organism>
<dbReference type="Pfam" id="PF13091">
    <property type="entry name" value="PLDc_2"/>
    <property type="match status" value="1"/>
</dbReference>
<dbReference type="CDD" id="cd09141">
    <property type="entry name" value="PLDc_vPLD1_2_yPLD_like_2"/>
    <property type="match status" value="1"/>
</dbReference>
<dbReference type="PANTHER" id="PTHR18896:SF76">
    <property type="entry name" value="PHOSPHOLIPASE"/>
    <property type="match status" value="1"/>
</dbReference>
<feature type="compositionally biased region" description="Low complexity" evidence="7">
    <location>
        <begin position="74"/>
        <end position="108"/>
    </location>
</feature>
<reference evidence="9 10" key="1">
    <citation type="journal article" date="2010" name="Cell">
        <title>The genome of Naegleria gruberi illuminates early eukaryotic versatility.</title>
        <authorList>
            <person name="Fritz-Laylin L.K."/>
            <person name="Prochnik S.E."/>
            <person name="Ginger M.L."/>
            <person name="Dacks J.B."/>
            <person name="Carpenter M.L."/>
            <person name="Field M.C."/>
            <person name="Kuo A."/>
            <person name="Paredez A."/>
            <person name="Chapman J."/>
            <person name="Pham J."/>
            <person name="Shu S."/>
            <person name="Neupane R."/>
            <person name="Cipriano M."/>
            <person name="Mancuso J."/>
            <person name="Tu H."/>
            <person name="Salamov A."/>
            <person name="Lindquist E."/>
            <person name="Shapiro H."/>
            <person name="Lucas S."/>
            <person name="Grigoriev I.V."/>
            <person name="Cande W.Z."/>
            <person name="Fulton C."/>
            <person name="Rokhsar D.S."/>
            <person name="Dawson S.C."/>
        </authorList>
    </citation>
    <scope>NUCLEOTIDE SEQUENCE [LARGE SCALE GENOMIC DNA]</scope>
    <source>
        <strain evidence="9 10">NEG-M</strain>
    </source>
</reference>
<dbReference type="EC" id="3.1.4.4" evidence="2"/>
<feature type="region of interest" description="Disordered" evidence="7">
    <location>
        <begin position="72"/>
        <end position="134"/>
    </location>
</feature>
<feature type="region of interest" description="Disordered" evidence="7">
    <location>
        <begin position="148"/>
        <end position="198"/>
    </location>
</feature>
<keyword evidence="10" id="KW-1185">Reference proteome</keyword>
<dbReference type="GO" id="GO:0004630">
    <property type="term" value="F:phospholipase D activity"/>
    <property type="evidence" value="ECO:0007669"/>
    <property type="project" value="UniProtKB-EC"/>
</dbReference>
<dbReference type="PANTHER" id="PTHR18896">
    <property type="entry name" value="PHOSPHOLIPASE D"/>
    <property type="match status" value="1"/>
</dbReference>
<feature type="region of interest" description="Disordered" evidence="7">
    <location>
        <begin position="1276"/>
        <end position="1304"/>
    </location>
</feature>
<protein>
    <recommendedName>
        <fullName evidence="2">phospholipase D</fullName>
        <ecNumber evidence="2">3.1.4.4</ecNumber>
    </recommendedName>
</protein>
<evidence type="ECO:0000313" key="9">
    <source>
        <dbReference type="EMBL" id="EFC47902.1"/>
    </source>
</evidence>
<feature type="compositionally biased region" description="Basic and acidic residues" evidence="7">
    <location>
        <begin position="1326"/>
        <end position="1373"/>
    </location>
</feature>
<dbReference type="Gene3D" id="3.30.870.10">
    <property type="entry name" value="Endonuclease Chain A"/>
    <property type="match status" value="2"/>
</dbReference>
<keyword evidence="6" id="KW-0443">Lipid metabolism</keyword>
<keyword evidence="4" id="KW-0378">Hydrolase</keyword>
<evidence type="ECO:0000256" key="2">
    <source>
        <dbReference type="ARBA" id="ARBA00012027"/>
    </source>
</evidence>
<dbReference type="InterPro" id="IPR001736">
    <property type="entry name" value="PLipase_D/transphosphatidylase"/>
</dbReference>
<keyword evidence="3" id="KW-0677">Repeat</keyword>
<dbReference type="OrthoDB" id="14911at2759"/>
<feature type="region of interest" description="Disordered" evidence="7">
    <location>
        <begin position="788"/>
        <end position="860"/>
    </location>
</feature>
<comment type="catalytic activity">
    <reaction evidence="1">
        <text>a 1,2-diacyl-sn-glycero-3-phosphocholine + H2O = a 1,2-diacyl-sn-glycero-3-phosphate + choline + H(+)</text>
        <dbReference type="Rhea" id="RHEA:14445"/>
        <dbReference type="ChEBI" id="CHEBI:15354"/>
        <dbReference type="ChEBI" id="CHEBI:15377"/>
        <dbReference type="ChEBI" id="CHEBI:15378"/>
        <dbReference type="ChEBI" id="CHEBI:57643"/>
        <dbReference type="ChEBI" id="CHEBI:58608"/>
        <dbReference type="EC" id="3.1.4.4"/>
    </reaction>
</comment>
<name>D2V644_NAEGR</name>
<dbReference type="InterPro" id="IPR015679">
    <property type="entry name" value="PLipase_D_fam"/>
</dbReference>
<feature type="domain" description="PLD phosphodiesterase" evidence="8">
    <location>
        <begin position="1055"/>
        <end position="1082"/>
    </location>
</feature>
<dbReference type="GO" id="GO:0009395">
    <property type="term" value="P:phospholipid catabolic process"/>
    <property type="evidence" value="ECO:0007669"/>
    <property type="project" value="TreeGrafter"/>
</dbReference>
<proteinExistence type="predicted"/>
<feature type="compositionally biased region" description="Polar residues" evidence="7">
    <location>
        <begin position="373"/>
        <end position="388"/>
    </location>
</feature>
<dbReference type="eggNOG" id="KOG1329">
    <property type="taxonomic scope" value="Eukaryota"/>
</dbReference>
<feature type="region of interest" description="Disordered" evidence="7">
    <location>
        <begin position="331"/>
        <end position="388"/>
    </location>
</feature>
<dbReference type="SUPFAM" id="SSF56024">
    <property type="entry name" value="Phospholipase D/nuclease"/>
    <property type="match status" value="2"/>
</dbReference>
<evidence type="ECO:0000313" key="10">
    <source>
        <dbReference type="Proteomes" id="UP000006671"/>
    </source>
</evidence>
<feature type="region of interest" description="Disordered" evidence="7">
    <location>
        <begin position="1"/>
        <end position="37"/>
    </location>
</feature>
<dbReference type="EMBL" id="GG738853">
    <property type="protein sequence ID" value="EFC47902.1"/>
    <property type="molecule type" value="Genomic_DNA"/>
</dbReference>
<dbReference type="SMART" id="SM00155">
    <property type="entry name" value="PLDc"/>
    <property type="match status" value="2"/>
</dbReference>
<dbReference type="InParanoid" id="D2V644"/>
<feature type="region of interest" description="Disordered" evidence="7">
    <location>
        <begin position="579"/>
        <end position="609"/>
    </location>
</feature>
<evidence type="ECO:0000256" key="5">
    <source>
        <dbReference type="ARBA" id="ARBA00022963"/>
    </source>
</evidence>
<accession>D2V644</accession>
<feature type="region of interest" description="Disordered" evidence="7">
    <location>
        <begin position="1319"/>
        <end position="1373"/>
    </location>
</feature>
<dbReference type="Pfam" id="PF00614">
    <property type="entry name" value="PLDc"/>
    <property type="match status" value="1"/>
</dbReference>
<dbReference type="VEuPathDB" id="AmoebaDB:NAEGRDRAFT_78738"/>
<dbReference type="RefSeq" id="XP_002680646.1">
    <property type="nucleotide sequence ID" value="XM_002680600.1"/>
</dbReference>
<dbReference type="PROSITE" id="PS50035">
    <property type="entry name" value="PLD"/>
    <property type="match status" value="2"/>
</dbReference>
<feature type="compositionally biased region" description="Polar residues" evidence="7">
    <location>
        <begin position="333"/>
        <end position="365"/>
    </location>
</feature>